<feature type="region of interest" description="Disordered" evidence="1">
    <location>
        <begin position="29"/>
        <end position="51"/>
    </location>
</feature>
<evidence type="ECO:0008006" key="5">
    <source>
        <dbReference type="Google" id="ProtNLM"/>
    </source>
</evidence>
<dbReference type="InterPro" id="IPR025921">
    <property type="entry name" value="HmuY"/>
</dbReference>
<evidence type="ECO:0000256" key="2">
    <source>
        <dbReference type="SAM" id="SignalP"/>
    </source>
</evidence>
<dbReference type="Pfam" id="PF14064">
    <property type="entry name" value="HmuY"/>
    <property type="match status" value="1"/>
</dbReference>
<accession>W4MET2</accession>
<keyword evidence="2" id="KW-0732">Signal</keyword>
<reference evidence="3 4" key="1">
    <citation type="journal article" date="2014" name="Nature">
        <title>An environmental bacterial taxon with a large and distinct metabolic repertoire.</title>
        <authorList>
            <person name="Wilson M.C."/>
            <person name="Mori T."/>
            <person name="Ruckert C."/>
            <person name="Uria A.R."/>
            <person name="Helf M.J."/>
            <person name="Takada K."/>
            <person name="Gernert C."/>
            <person name="Steffens U.A."/>
            <person name="Heycke N."/>
            <person name="Schmitt S."/>
            <person name="Rinke C."/>
            <person name="Helfrich E.J."/>
            <person name="Brachmann A.O."/>
            <person name="Gurgui C."/>
            <person name="Wakimoto T."/>
            <person name="Kracht M."/>
            <person name="Crusemann M."/>
            <person name="Hentschel U."/>
            <person name="Abe I."/>
            <person name="Matsunaga S."/>
            <person name="Kalinowski J."/>
            <person name="Takeyama H."/>
            <person name="Piel J."/>
        </authorList>
    </citation>
    <scope>NUCLEOTIDE SEQUENCE [LARGE SCALE GENOMIC DNA]</scope>
    <source>
        <strain evidence="4">TSY2</strain>
    </source>
</reference>
<dbReference type="HOGENOM" id="CLU_1243891_0_0_7"/>
<gene>
    <name evidence="3" type="ORF">ETSY2_03745</name>
</gene>
<proteinExistence type="predicted"/>
<dbReference type="PROSITE" id="PS51257">
    <property type="entry name" value="PROKAR_LIPOPROTEIN"/>
    <property type="match status" value="1"/>
</dbReference>
<dbReference type="EMBL" id="AZHX01000148">
    <property type="protein sequence ID" value="ETX08718.1"/>
    <property type="molecule type" value="Genomic_DNA"/>
</dbReference>
<organism evidence="3 4">
    <name type="scientific">Candidatus Entotheonella gemina</name>
    <dbReference type="NCBI Taxonomy" id="1429439"/>
    <lineage>
        <taxon>Bacteria</taxon>
        <taxon>Pseudomonadati</taxon>
        <taxon>Nitrospinota/Tectimicrobiota group</taxon>
        <taxon>Candidatus Tectimicrobiota</taxon>
        <taxon>Candidatus Entotheonellia</taxon>
        <taxon>Candidatus Entotheonellales</taxon>
        <taxon>Candidatus Entotheonellaceae</taxon>
        <taxon>Candidatus Entotheonella</taxon>
    </lineage>
</organism>
<evidence type="ECO:0000313" key="4">
    <source>
        <dbReference type="Proteomes" id="UP000019140"/>
    </source>
</evidence>
<feature type="signal peptide" evidence="2">
    <location>
        <begin position="1"/>
        <end position="26"/>
    </location>
</feature>
<dbReference type="CDD" id="cd12105">
    <property type="entry name" value="HmuY"/>
    <property type="match status" value="1"/>
</dbReference>
<comment type="caution">
    <text evidence="3">The sequence shown here is derived from an EMBL/GenBank/DDBJ whole genome shotgun (WGS) entry which is preliminary data.</text>
</comment>
<feature type="compositionally biased region" description="Polar residues" evidence="1">
    <location>
        <begin position="29"/>
        <end position="45"/>
    </location>
</feature>
<feature type="chain" id="PRO_5004844857" description="Lipoprotein" evidence="2">
    <location>
        <begin position="27"/>
        <end position="221"/>
    </location>
</feature>
<keyword evidence="4" id="KW-1185">Reference proteome</keyword>
<name>W4MET2_9BACT</name>
<sequence length="221" mass="24804">MMRWVRYLVGLISLCGLVLLAGCSQEAESNPEASEQASDTATYSPSPYRPEEVGERLVGPVVYTIDARSKEMWMYFDFSRGSVVIVDDPKTGDWDLSIRRHVIRTNGGATGPNGQVAISALEGQEFSDVTRVPDEAEFISDVRAKKRLHPYNPVVDKWYKYSYTTNVLLPKPIVYLVRTQDGKYAKMRIVSYYCKGNLSGCMTIEYVYQGDGSRTFTVPPA</sequence>
<dbReference type="AlphaFoldDB" id="W4MET2"/>
<protein>
    <recommendedName>
        <fullName evidence="5">Lipoprotein</fullName>
    </recommendedName>
</protein>
<dbReference type="Proteomes" id="UP000019140">
    <property type="component" value="Unassembled WGS sequence"/>
</dbReference>
<evidence type="ECO:0000256" key="1">
    <source>
        <dbReference type="SAM" id="MobiDB-lite"/>
    </source>
</evidence>
<evidence type="ECO:0000313" key="3">
    <source>
        <dbReference type="EMBL" id="ETX08718.1"/>
    </source>
</evidence>